<accession>A0AC58JGP6</accession>
<name>A0AC58JGP6_DANRE</name>
<proteinExistence type="predicted"/>
<keyword evidence="1" id="KW-1185">Reference proteome</keyword>
<dbReference type="Proteomes" id="UP000000437">
    <property type="component" value="Chromosome 1"/>
</dbReference>
<organism evidence="1 2">
    <name type="scientific">Danio rerio</name>
    <name type="common">Zebrafish</name>
    <name type="synonym">Brachydanio rerio</name>
    <dbReference type="NCBI Taxonomy" id="7955"/>
    <lineage>
        <taxon>Eukaryota</taxon>
        <taxon>Metazoa</taxon>
        <taxon>Chordata</taxon>
        <taxon>Craniata</taxon>
        <taxon>Vertebrata</taxon>
        <taxon>Euteleostomi</taxon>
        <taxon>Actinopterygii</taxon>
        <taxon>Neopterygii</taxon>
        <taxon>Teleostei</taxon>
        <taxon>Ostariophysi</taxon>
        <taxon>Cypriniformes</taxon>
        <taxon>Danionidae</taxon>
        <taxon>Danioninae</taxon>
        <taxon>Danio</taxon>
    </lineage>
</organism>
<reference evidence="2" key="1">
    <citation type="submission" date="2025-08" db="UniProtKB">
        <authorList>
            <consortium name="RefSeq"/>
        </authorList>
    </citation>
    <scope>IDENTIFICATION</scope>
    <source>
        <strain evidence="2">Tuebingen</strain>
        <tissue evidence="2">Fibroblasts and whole tissue</tissue>
    </source>
</reference>
<evidence type="ECO:0000313" key="2">
    <source>
        <dbReference type="RefSeq" id="XP_073805641.1"/>
    </source>
</evidence>
<sequence>MEKRRTHTEHTLNSRFQQKTHSDAGLLEFGGVCQMGENRSRSRSRSSAFIQAAVQDVRTHDGDGETQTVSQELDGFLAPLPSLLAKSVSTDQGNRKRKRQSGSQQTPEDERPSTSSRRALKRSRRDAYAKGPLLGDGGFGSVFAGMRRSDGLPVAIKYVSKERTQRRLRVEGQGRLPLEVALMTRVNSAPACPNVLQLLDWFDRPRRYILILERPDPCQDLQSYCEENDCLDEGLAKKVLVQLIAALKHCESRGVLHRDVKPENLLISTESQDIKLLDFGCGDLLKRSAYKYFAGTIQYAPPEWFCRQRYHAGPATVWSVGVTLFNILCNRFPFGGSLRVTSRSKLTFPITLSTGLLEFGGVCQMGENRSRSRSRSSAFIQAAVQDVRTHDNDGETQTVSQELDGFLAPLPSLLAKSVSTDQGNRKRKRQNGSQQTPEDERPSTSSRRALKRSRRDAYAKGPLLGDGGFGSVFAGMRRSDGLPVAIKYVSKERTQRRLRVEGQGRLPLEVALMTRVNSAPACPNVLQLLDWFDRPRRYILILERPDPCQDLQSFCEENGCLDEGLAKKVLVQLIAALKHCESRGVLHRDVKPENLLISTESQDIKLLDFGCGDLLKRSAYKYFAGTIQYAPPEWFCRQRYHAGPATVWSVGVTLFNILCNRFPFGGSLRVTSRSKLTFPITLSTEAVDADGEEENTHRTHTEQQIPAENTL</sequence>
<protein>
    <submittedName>
        <fullName evidence="2">Uncharacterized protein isoform X1</fullName>
    </submittedName>
</protein>
<evidence type="ECO:0000313" key="1">
    <source>
        <dbReference type="Proteomes" id="UP000000437"/>
    </source>
</evidence>
<gene>
    <name evidence="2" type="primary">LOC100537170</name>
</gene>
<dbReference type="RefSeq" id="XP_073805641.1">
    <property type="nucleotide sequence ID" value="XM_073949540.1"/>
</dbReference>